<dbReference type="EMBL" id="DXDX01000141">
    <property type="protein sequence ID" value="HIY21796.1"/>
    <property type="molecule type" value="Genomic_DNA"/>
</dbReference>
<comment type="caution">
    <text evidence="2">The sequence shown here is derived from an EMBL/GenBank/DDBJ whole genome shotgun (WGS) entry which is preliminary data.</text>
</comment>
<dbReference type="AlphaFoldDB" id="A0A9D2BY36"/>
<dbReference type="SUPFAM" id="SSF160631">
    <property type="entry name" value="SMI1/KNR4-like"/>
    <property type="match status" value="1"/>
</dbReference>
<name>A0A9D2BY36_9FIRM</name>
<evidence type="ECO:0000259" key="1">
    <source>
        <dbReference type="SMART" id="SM00860"/>
    </source>
</evidence>
<reference evidence="2" key="1">
    <citation type="journal article" date="2021" name="PeerJ">
        <title>Extensive microbial diversity within the chicken gut microbiome revealed by metagenomics and culture.</title>
        <authorList>
            <person name="Gilroy R."/>
            <person name="Ravi A."/>
            <person name="Getino M."/>
            <person name="Pursley I."/>
            <person name="Horton D.L."/>
            <person name="Alikhan N.F."/>
            <person name="Baker D."/>
            <person name="Gharbi K."/>
            <person name="Hall N."/>
            <person name="Watson M."/>
            <person name="Adriaenssens E.M."/>
            <person name="Foster-Nyarko E."/>
            <person name="Jarju S."/>
            <person name="Secka A."/>
            <person name="Antonio M."/>
            <person name="Oren A."/>
            <person name="Chaudhuri R.R."/>
            <person name="La Ragione R."/>
            <person name="Hildebrand F."/>
            <person name="Pallen M.J."/>
        </authorList>
    </citation>
    <scope>NUCLEOTIDE SEQUENCE</scope>
    <source>
        <strain evidence="2">ChiBcec16_6824</strain>
    </source>
</reference>
<proteinExistence type="predicted"/>
<evidence type="ECO:0000313" key="2">
    <source>
        <dbReference type="EMBL" id="HIY21796.1"/>
    </source>
</evidence>
<dbReference type="Proteomes" id="UP000823868">
    <property type="component" value="Unassembled WGS sequence"/>
</dbReference>
<dbReference type="SMART" id="SM00860">
    <property type="entry name" value="SMI1_KNR4"/>
    <property type="match status" value="1"/>
</dbReference>
<accession>A0A9D2BY36</accession>
<protein>
    <submittedName>
        <fullName evidence="2">SMI1/KNR4 family protein</fullName>
    </submittedName>
</protein>
<dbReference type="InterPro" id="IPR037883">
    <property type="entry name" value="Knr4/Smi1-like_sf"/>
</dbReference>
<organism evidence="2 3">
    <name type="scientific">Candidatus Flavonifractor merdigallinarum</name>
    <dbReference type="NCBI Taxonomy" id="2838589"/>
    <lineage>
        <taxon>Bacteria</taxon>
        <taxon>Bacillati</taxon>
        <taxon>Bacillota</taxon>
        <taxon>Clostridia</taxon>
        <taxon>Eubacteriales</taxon>
        <taxon>Oscillospiraceae</taxon>
        <taxon>Flavonifractor</taxon>
    </lineage>
</organism>
<evidence type="ECO:0000313" key="3">
    <source>
        <dbReference type="Proteomes" id="UP000823868"/>
    </source>
</evidence>
<dbReference type="Gene3D" id="3.40.1580.10">
    <property type="entry name" value="SMI1/KNR4-like"/>
    <property type="match status" value="1"/>
</dbReference>
<dbReference type="InterPro" id="IPR018958">
    <property type="entry name" value="Knr4/Smi1-like_dom"/>
</dbReference>
<feature type="domain" description="Knr4/Smi1-like" evidence="1">
    <location>
        <begin position="12"/>
        <end position="147"/>
    </location>
</feature>
<sequence length="154" mass="18078">MKETEFETVHPPATEGEIQRLEQEFQFQMPEDMRQFYMRQNGGSLPREGRIDSEGCRLRRFLSIGPAESDHLSTIYELLKWQKIDGLIPMEYIPFCEDEATDFYYICVSAERYGKVYYLFSEFLDDFLEDPEENGFVAASFTEFLEKIDVSSGE</sequence>
<dbReference type="Pfam" id="PF09346">
    <property type="entry name" value="SMI1_KNR4"/>
    <property type="match status" value="1"/>
</dbReference>
<gene>
    <name evidence="2" type="ORF">H9841_07850</name>
</gene>
<reference evidence="2" key="2">
    <citation type="submission" date="2021-04" db="EMBL/GenBank/DDBJ databases">
        <authorList>
            <person name="Gilroy R."/>
        </authorList>
    </citation>
    <scope>NUCLEOTIDE SEQUENCE</scope>
    <source>
        <strain evidence="2">ChiBcec16_6824</strain>
    </source>
</reference>